<evidence type="ECO:0000256" key="5">
    <source>
        <dbReference type="ARBA" id="ARBA00037918"/>
    </source>
</evidence>
<evidence type="ECO:0000256" key="3">
    <source>
        <dbReference type="ARBA" id="ARBA00023002"/>
    </source>
</evidence>
<gene>
    <name evidence="10" type="ordered locus">AHA_2415</name>
</gene>
<evidence type="ECO:0000256" key="8">
    <source>
        <dbReference type="ARBA" id="ARBA00049006"/>
    </source>
</evidence>
<evidence type="ECO:0000256" key="7">
    <source>
        <dbReference type="ARBA" id="ARBA00040132"/>
    </source>
</evidence>
<organism evidence="10 11">
    <name type="scientific">Aeromonas hydrophila subsp. hydrophila (strain ATCC 7966 / DSM 30187 / BCRC 13018 / CCUG 14551 / JCM 1027 / KCTC 2358 / NCIMB 9240 / NCTC 8049)</name>
    <dbReference type="NCBI Taxonomy" id="380703"/>
    <lineage>
        <taxon>Bacteria</taxon>
        <taxon>Pseudomonadati</taxon>
        <taxon>Pseudomonadota</taxon>
        <taxon>Gammaproteobacteria</taxon>
        <taxon>Aeromonadales</taxon>
        <taxon>Aeromonadaceae</taxon>
        <taxon>Aeromonas</taxon>
    </lineage>
</organism>
<dbReference type="PANTHER" id="PTHR43616">
    <property type="entry name" value="GLYCEROL DEHYDROGENASE"/>
    <property type="match status" value="1"/>
</dbReference>
<dbReference type="eggNOG" id="COG0371">
    <property type="taxonomic scope" value="Bacteria"/>
</dbReference>
<comment type="catalytic activity">
    <reaction evidence="8">
        <text>glycerol + NAD(+) = dihydroxyacetone + NADH + H(+)</text>
        <dbReference type="Rhea" id="RHEA:13769"/>
        <dbReference type="ChEBI" id="CHEBI:15378"/>
        <dbReference type="ChEBI" id="CHEBI:16016"/>
        <dbReference type="ChEBI" id="CHEBI:17754"/>
        <dbReference type="ChEBI" id="CHEBI:57540"/>
        <dbReference type="ChEBI" id="CHEBI:57945"/>
        <dbReference type="EC" id="1.1.1.6"/>
    </reaction>
</comment>
<feature type="domain" description="Alcohol dehydrogenase iron-type/glycerol dehydrogenase GldA" evidence="9">
    <location>
        <begin position="80"/>
        <end position="226"/>
    </location>
</feature>
<dbReference type="InterPro" id="IPR018211">
    <property type="entry name" value="ADH_Fe_CS"/>
</dbReference>
<evidence type="ECO:0000259" key="9">
    <source>
        <dbReference type="Pfam" id="PF00465"/>
    </source>
</evidence>
<dbReference type="SUPFAM" id="SSF56796">
    <property type="entry name" value="Dehydroquinate synthase-like"/>
    <property type="match status" value="1"/>
</dbReference>
<evidence type="ECO:0000313" key="10">
    <source>
        <dbReference type="EMBL" id="ABK38088.1"/>
    </source>
</evidence>
<dbReference type="GO" id="GO:0008888">
    <property type="term" value="F:glycerol dehydrogenase (NAD+) activity"/>
    <property type="evidence" value="ECO:0007669"/>
    <property type="project" value="UniProtKB-EC"/>
</dbReference>
<sequence>MRPPHGGRVALPLQLSQNNQNSIKINFESAIAPFAYDCSFTSRQTRRMVWQKDPFAYQTDAAHCLEEYCMPILPRTVTSPKKFIIGHDLLPQLHDHVKDFGDNALLVSDEFILERVREETLAGLLQAGLKGAVEKFNYECTDIEIRRLCDLAEQQGANVIVGIGGGKTLDVAKAVAFYLRRPVVLFPTIASTDAPCTALAVIYNPAGEFERYLFLPQNPDVVIADTAIIAAAPARFFAAGVGDALATYFEARACYRADGINLVGKRPSRTGLGLARLCYELLGENIELAMDAVRHHVTTPALEQTIEATIYLSGVGAEAGGLAAAHAVNNGMSVVADLHRAQHGEKVVFGLLTQLVLERAPQAELDEVMRIIQLAGLPMTLQEMGLSRFVESEWRQVAKLACDPLDTMGNMPMSVSEQDVYHAMIAANAMAERYRARHPRV</sequence>
<name>A0KKX9_AERHH</name>
<evidence type="ECO:0000256" key="1">
    <source>
        <dbReference type="ARBA" id="ARBA00007358"/>
    </source>
</evidence>
<dbReference type="HOGENOM" id="CLU_044754_1_0_6"/>
<dbReference type="EnsemblBacteria" id="ABK38088">
    <property type="protein sequence ID" value="ABK38088"/>
    <property type="gene ID" value="AHA_2415"/>
</dbReference>
<comment type="pathway">
    <text evidence="5">Polyol metabolism; glycerol fermentation; glycerone phosphate from glycerol (oxidative route): step 1/2.</text>
</comment>
<accession>A0KKX9</accession>
<dbReference type="STRING" id="380703.AHA_2415"/>
<dbReference type="KEGG" id="aha:AHA_2415"/>
<dbReference type="OrthoDB" id="5198708at2"/>
<dbReference type="EMBL" id="CP000462">
    <property type="protein sequence ID" value="ABK38088.1"/>
    <property type="molecule type" value="Genomic_DNA"/>
</dbReference>
<keyword evidence="4" id="KW-0520">NAD</keyword>
<evidence type="ECO:0000313" key="11">
    <source>
        <dbReference type="Proteomes" id="UP000000756"/>
    </source>
</evidence>
<dbReference type="Pfam" id="PF00465">
    <property type="entry name" value="Fe-ADH"/>
    <property type="match status" value="1"/>
</dbReference>
<keyword evidence="2" id="KW-0479">Metal-binding</keyword>
<dbReference type="InterPro" id="IPR016205">
    <property type="entry name" value="Glycerol_DH"/>
</dbReference>
<dbReference type="InterPro" id="IPR001670">
    <property type="entry name" value="ADH_Fe/GldA"/>
</dbReference>
<comment type="similarity">
    <text evidence="1">Belongs to the iron-containing alcohol dehydrogenase family.</text>
</comment>
<keyword evidence="11" id="KW-1185">Reference proteome</keyword>
<keyword evidence="3 10" id="KW-0560">Oxidoreductase</keyword>
<dbReference type="EC" id="1.1.1.6" evidence="6"/>
<dbReference type="Gene3D" id="1.20.1090.10">
    <property type="entry name" value="Dehydroquinate synthase-like - alpha domain"/>
    <property type="match status" value="1"/>
</dbReference>
<evidence type="ECO:0000256" key="6">
    <source>
        <dbReference type="ARBA" id="ARBA00039147"/>
    </source>
</evidence>
<reference evidence="10 11" key="1">
    <citation type="journal article" date="2006" name="J. Bacteriol.">
        <title>Genome sequence of Aeromonas hydrophila ATCC 7966T: jack of all trades.</title>
        <authorList>
            <person name="Seshadri R."/>
            <person name="Joseph S.W."/>
            <person name="Chopra A.K."/>
            <person name="Sha J."/>
            <person name="Shaw J."/>
            <person name="Graf J."/>
            <person name="Haft D."/>
            <person name="Wu M."/>
            <person name="Ren Q."/>
            <person name="Rosovitz M.J."/>
            <person name="Madupu R."/>
            <person name="Tallon L."/>
            <person name="Kim M."/>
            <person name="Jin S."/>
            <person name="Vuong H."/>
            <person name="Stine O.C."/>
            <person name="Ali A."/>
            <person name="Horneman A.J."/>
            <person name="Heidelberg J.F."/>
        </authorList>
    </citation>
    <scope>NUCLEOTIDE SEQUENCE [LARGE SCALE GENOMIC DNA]</scope>
    <source>
        <strain evidence="11">ATCC 7966 / DSM 30187 / BCRC 13018 / CCUG 14551 / JCM 1027 / KCTC 2358 / NCIMB 9240 / NCTC 8049</strain>
    </source>
</reference>
<dbReference type="PATRIC" id="fig|380703.7.peg.2412"/>
<dbReference type="GO" id="GO:0046872">
    <property type="term" value="F:metal ion binding"/>
    <property type="evidence" value="ECO:0007669"/>
    <property type="project" value="UniProtKB-KW"/>
</dbReference>
<dbReference type="Gene3D" id="3.40.50.1970">
    <property type="match status" value="1"/>
</dbReference>
<protein>
    <recommendedName>
        <fullName evidence="7">Glycerol dehydrogenase</fullName>
        <ecNumber evidence="6">1.1.1.6</ecNumber>
    </recommendedName>
</protein>
<evidence type="ECO:0000256" key="2">
    <source>
        <dbReference type="ARBA" id="ARBA00022723"/>
    </source>
</evidence>
<proteinExistence type="inferred from homology"/>
<dbReference type="AlphaFoldDB" id="A0KKX9"/>
<dbReference type="CDD" id="cd08170">
    <property type="entry name" value="GlyDH"/>
    <property type="match status" value="1"/>
</dbReference>
<dbReference type="NCBIfam" id="NF006941">
    <property type="entry name" value="PRK09423.1"/>
    <property type="match status" value="1"/>
</dbReference>
<dbReference type="PROSITE" id="PS00913">
    <property type="entry name" value="ADH_IRON_1"/>
    <property type="match status" value="1"/>
</dbReference>
<dbReference type="Proteomes" id="UP000000756">
    <property type="component" value="Chromosome"/>
</dbReference>
<dbReference type="PANTHER" id="PTHR43616:SF5">
    <property type="entry name" value="GLYCEROL DEHYDROGENASE 1"/>
    <property type="match status" value="1"/>
</dbReference>
<evidence type="ECO:0000256" key="4">
    <source>
        <dbReference type="ARBA" id="ARBA00023027"/>
    </source>
</evidence>